<dbReference type="STRING" id="1071381.G8BNV1"/>
<evidence type="ECO:0000256" key="1">
    <source>
        <dbReference type="ARBA" id="ARBA00022574"/>
    </source>
</evidence>
<dbReference type="RefSeq" id="XP_003684013.1">
    <property type="nucleotide sequence ID" value="XM_003683965.1"/>
</dbReference>
<name>G8BNV1_TETPH</name>
<dbReference type="PANTHER" id="PTHR19918:SF5">
    <property type="entry name" value="MEIOSIS-SPECIFIC APC_C ACTIVATOR PROTEIN AMA1"/>
    <property type="match status" value="1"/>
</dbReference>
<dbReference type="GO" id="GO:0007130">
    <property type="term" value="P:synaptonemal complex assembly"/>
    <property type="evidence" value="ECO:0007669"/>
    <property type="project" value="EnsemblFungi"/>
</dbReference>
<feature type="region of interest" description="Disordered" evidence="4">
    <location>
        <begin position="47"/>
        <end position="67"/>
    </location>
</feature>
<dbReference type="GO" id="GO:0030476">
    <property type="term" value="P:ascospore wall assembly"/>
    <property type="evidence" value="ECO:0007669"/>
    <property type="project" value="EnsemblFungi"/>
</dbReference>
<accession>G8BNV1</accession>
<dbReference type="GO" id="GO:0031145">
    <property type="term" value="P:anaphase-promoting complex-dependent catabolic process"/>
    <property type="evidence" value="ECO:0007669"/>
    <property type="project" value="TreeGrafter"/>
</dbReference>
<dbReference type="GO" id="GO:0044778">
    <property type="term" value="P:meiotic DNA integrity checkpoint signaling"/>
    <property type="evidence" value="ECO:0007669"/>
    <property type="project" value="EnsemblFungi"/>
</dbReference>
<dbReference type="SUPFAM" id="SSF50978">
    <property type="entry name" value="WD40 repeat-like"/>
    <property type="match status" value="1"/>
</dbReference>
<reference evidence="5 6" key="1">
    <citation type="journal article" date="2011" name="Proc. Natl. Acad. Sci. U.S.A.">
        <title>Evolutionary erosion of yeast sex chromosomes by mating-type switching accidents.</title>
        <authorList>
            <person name="Gordon J.L."/>
            <person name="Armisen D."/>
            <person name="Proux-Wera E."/>
            <person name="Oheigeartaigh S.S."/>
            <person name="Byrne K.P."/>
            <person name="Wolfe K.H."/>
        </authorList>
    </citation>
    <scope>NUCLEOTIDE SEQUENCE [LARGE SCALE GENOMIC DNA]</scope>
    <source>
        <strain evidence="6">ATCC 24235 / CBS 4417 / NBRC 1672 / NRRL Y-8282 / UCD 70-5</strain>
    </source>
</reference>
<evidence type="ECO:0000256" key="2">
    <source>
        <dbReference type="ARBA" id="ARBA00022737"/>
    </source>
</evidence>
<keyword evidence="2" id="KW-0677">Repeat</keyword>
<dbReference type="GO" id="GO:0010997">
    <property type="term" value="F:anaphase-promoting complex binding"/>
    <property type="evidence" value="ECO:0007669"/>
    <property type="project" value="InterPro"/>
</dbReference>
<evidence type="ECO:0000256" key="4">
    <source>
        <dbReference type="SAM" id="MobiDB-lite"/>
    </source>
</evidence>
<dbReference type="AlphaFoldDB" id="G8BNV1"/>
<organism evidence="5 6">
    <name type="scientific">Tetrapisispora phaffii (strain ATCC 24235 / CBS 4417 / NBRC 1672 / NRRL Y-8282 / UCD 70-5)</name>
    <name type="common">Yeast</name>
    <name type="synonym">Fabospora phaffii</name>
    <dbReference type="NCBI Taxonomy" id="1071381"/>
    <lineage>
        <taxon>Eukaryota</taxon>
        <taxon>Fungi</taxon>
        <taxon>Dikarya</taxon>
        <taxon>Ascomycota</taxon>
        <taxon>Saccharomycotina</taxon>
        <taxon>Saccharomycetes</taxon>
        <taxon>Saccharomycetales</taxon>
        <taxon>Saccharomycetaceae</taxon>
        <taxon>Tetrapisispora</taxon>
    </lineage>
</organism>
<feature type="region of interest" description="Disordered" evidence="4">
    <location>
        <begin position="1"/>
        <end position="23"/>
    </location>
</feature>
<dbReference type="EMBL" id="HE612856">
    <property type="protein sequence ID" value="CCE61579.1"/>
    <property type="molecule type" value="Genomic_DNA"/>
</dbReference>
<feature type="compositionally biased region" description="Low complexity" evidence="4">
    <location>
        <begin position="54"/>
        <end position="67"/>
    </location>
</feature>
<dbReference type="SMART" id="SM00320">
    <property type="entry name" value="WD40"/>
    <property type="match status" value="4"/>
</dbReference>
<feature type="repeat" description="WD" evidence="3">
    <location>
        <begin position="405"/>
        <end position="446"/>
    </location>
</feature>
<feature type="compositionally biased region" description="Polar residues" evidence="4">
    <location>
        <begin position="1"/>
        <end position="11"/>
    </location>
</feature>
<protein>
    <submittedName>
        <fullName evidence="5">Uncharacterized protein</fullName>
    </submittedName>
</protein>
<dbReference type="GO" id="GO:1905786">
    <property type="term" value="P:positive regulation of anaphase-promoting complex-dependent catabolic process"/>
    <property type="evidence" value="ECO:0007669"/>
    <property type="project" value="EnsemblFungi"/>
</dbReference>
<dbReference type="PANTHER" id="PTHR19918">
    <property type="entry name" value="CELL DIVISION CYCLE 20 CDC20 FIZZY -RELATED"/>
    <property type="match status" value="1"/>
</dbReference>
<dbReference type="eggNOG" id="KOG0305">
    <property type="taxonomic scope" value="Eukaryota"/>
</dbReference>
<dbReference type="GeneID" id="11532791"/>
<dbReference type="Pfam" id="PF00400">
    <property type="entry name" value="WD40"/>
    <property type="match status" value="3"/>
</dbReference>
<dbReference type="InterPro" id="IPR015943">
    <property type="entry name" value="WD40/YVTN_repeat-like_dom_sf"/>
</dbReference>
<dbReference type="HOGENOM" id="CLU_014831_3_3_1"/>
<dbReference type="GO" id="GO:1990757">
    <property type="term" value="F:ubiquitin ligase activator activity"/>
    <property type="evidence" value="ECO:0007669"/>
    <property type="project" value="EnsemblFungi"/>
</dbReference>
<evidence type="ECO:0000256" key="3">
    <source>
        <dbReference type="PROSITE-ProRule" id="PRU00221"/>
    </source>
</evidence>
<evidence type="ECO:0000313" key="6">
    <source>
        <dbReference type="Proteomes" id="UP000005666"/>
    </source>
</evidence>
<sequence length="613" mass="69208">MTKTKITNSILNNNNKKRMGGKNTDRYIPYIASHKAYKNTTTTINLQFNDTKDSPSNSDSSSPIRLSSPEFFHDLRNTGHYQAIDASLSPNTTHPVGIDVTDDNGSTSANNNKKLKLDQQHKNVIAESLGFLNFKRVYTFTDNKDKIIQDSQSNDHFNSGESMTHMSPMSLFGKSDPHFERSSTPMKTNRPATRIKSHVPYRVLDAPNLRNDFYSNLICWSKITNNVIVGLGSNVYIWSDVQGAVQVMEHDYLGKHNDYVTCVSFCPFNSFFLVGSKQGRLILFNQDDFVGQFNNKTLKGEPLVEYKTSTYRGIGCIEWFQSLDDEYKFIIGEESGEITFFKIKIKSNVDKKMSDYDNNQPTQLNDNLDYSLNTTKLHDLNELSEEESSNNGKRLLYKINLIHKFRAQTQQICGISLNEKCNLIAVGGNDNSCSVWDIKDKKNPTLLQTLKHNAAVKAIAFCPWSRSLLATGGGSKDRTIKFWHAQSGTLVKKIKTKGQITSLIWSARYKQVVATFGFGDVENPVLLMLFSYPKLNPILQVKTPTPIRVLSAVASPDITSICIAANDETIRFYKLWDDYESEIKEVQEKGVYGSNLIEYIEGIDSSNCTSTIR</sequence>
<dbReference type="InterPro" id="IPR036322">
    <property type="entry name" value="WD40_repeat_dom_sf"/>
</dbReference>
<dbReference type="KEGG" id="tpf:TPHA_0A05040"/>
<dbReference type="InterPro" id="IPR033010">
    <property type="entry name" value="Cdc20/Fizzy"/>
</dbReference>
<dbReference type="Gene3D" id="2.130.10.10">
    <property type="entry name" value="YVTN repeat-like/Quinoprotein amine dehydrogenase"/>
    <property type="match status" value="2"/>
</dbReference>
<dbReference type="PROSITE" id="PS50082">
    <property type="entry name" value="WD_REPEATS_2"/>
    <property type="match status" value="1"/>
</dbReference>
<gene>
    <name evidence="5" type="primary">TPHA0A05040</name>
    <name evidence="5" type="ordered locus">TPHA_0A05040</name>
</gene>
<dbReference type="GO" id="GO:0005680">
    <property type="term" value="C:anaphase-promoting complex"/>
    <property type="evidence" value="ECO:0007669"/>
    <property type="project" value="EnsemblFungi"/>
</dbReference>
<evidence type="ECO:0000313" key="5">
    <source>
        <dbReference type="EMBL" id="CCE61579.1"/>
    </source>
</evidence>
<proteinExistence type="predicted"/>
<dbReference type="Proteomes" id="UP000005666">
    <property type="component" value="Chromosome 1"/>
</dbReference>
<dbReference type="GO" id="GO:1903024">
    <property type="term" value="P:positive regulation of ascospore-type prospore membrane formation"/>
    <property type="evidence" value="ECO:0007669"/>
    <property type="project" value="EnsemblFungi"/>
</dbReference>
<keyword evidence="1 3" id="KW-0853">WD repeat</keyword>
<dbReference type="OrthoDB" id="10263272at2759"/>
<keyword evidence="6" id="KW-1185">Reference proteome</keyword>
<dbReference type="InterPro" id="IPR001680">
    <property type="entry name" value="WD40_rpt"/>
</dbReference>
<dbReference type="OMA" id="FCPWSRS"/>